<protein>
    <submittedName>
        <fullName evidence="3">Uncharacterized protein</fullName>
    </submittedName>
</protein>
<dbReference type="Gene3D" id="1.20.120.20">
    <property type="entry name" value="Apolipoprotein"/>
    <property type="match status" value="1"/>
</dbReference>
<reference evidence="3" key="1">
    <citation type="submission" date="2021-04" db="EMBL/GenBank/DDBJ databases">
        <title>Oceanospirillales bacteria with DddD are important DMSP degraders in coastal seawater.</title>
        <authorList>
            <person name="Liu J."/>
        </authorList>
    </citation>
    <scope>NUCLEOTIDE SEQUENCE</scope>
    <source>
        <strain evidence="3">D13-4</strain>
    </source>
</reference>
<proteinExistence type="predicted"/>
<organism evidence="3 4">
    <name type="scientific">Pseudomonas benzenivorans</name>
    <dbReference type="NCBI Taxonomy" id="556533"/>
    <lineage>
        <taxon>Bacteria</taxon>
        <taxon>Pseudomonadati</taxon>
        <taxon>Pseudomonadota</taxon>
        <taxon>Gammaproteobacteria</taxon>
        <taxon>Pseudomonadales</taxon>
        <taxon>Pseudomonadaceae</taxon>
        <taxon>Pseudomonas</taxon>
    </lineage>
</organism>
<dbReference type="Proteomes" id="UP001059672">
    <property type="component" value="Chromosome"/>
</dbReference>
<evidence type="ECO:0000256" key="2">
    <source>
        <dbReference type="SAM" id="SignalP"/>
    </source>
</evidence>
<keyword evidence="1" id="KW-0175">Coiled coil</keyword>
<gene>
    <name evidence="3" type="ORF">KDW96_02835</name>
</gene>
<keyword evidence="4" id="KW-1185">Reference proteome</keyword>
<accession>A0ABY5H7H8</accession>
<dbReference type="RefSeq" id="WP_255838899.1">
    <property type="nucleotide sequence ID" value="NZ_CP073346.1"/>
</dbReference>
<evidence type="ECO:0000256" key="1">
    <source>
        <dbReference type="SAM" id="Coils"/>
    </source>
</evidence>
<keyword evidence="2" id="KW-0732">Signal</keyword>
<dbReference type="SUPFAM" id="SSF58113">
    <property type="entry name" value="Apolipoprotein A-I"/>
    <property type="match status" value="1"/>
</dbReference>
<sequence length="157" mass="17457">MTANNALRSALLMAALALFGVSPASFAEDAANQASMEQVKQETQDLMQAIKGYSVEQRDQAIQETKAALDKVDNRMAALESRIDKNWEQMNQAARDEARSSLQAIRKQRMVLAEKYGSLQSSSADAWEEMKTGFSDAYSSLHDAWEKAAKDFDSQKK</sequence>
<feature type="coiled-coil region" evidence="1">
    <location>
        <begin position="36"/>
        <end position="82"/>
    </location>
</feature>
<feature type="signal peptide" evidence="2">
    <location>
        <begin position="1"/>
        <end position="27"/>
    </location>
</feature>
<evidence type="ECO:0000313" key="3">
    <source>
        <dbReference type="EMBL" id="UTW08280.1"/>
    </source>
</evidence>
<evidence type="ECO:0000313" key="4">
    <source>
        <dbReference type="Proteomes" id="UP001059672"/>
    </source>
</evidence>
<name>A0ABY5H7H8_9PSED</name>
<dbReference type="EMBL" id="CP073346">
    <property type="protein sequence ID" value="UTW08280.1"/>
    <property type="molecule type" value="Genomic_DNA"/>
</dbReference>
<feature type="chain" id="PRO_5046643436" evidence="2">
    <location>
        <begin position="28"/>
        <end position="157"/>
    </location>
</feature>